<dbReference type="PANTHER" id="PTHR18968:SF129">
    <property type="entry name" value="ACETOLACTATE SYNTHASE"/>
    <property type="match status" value="1"/>
</dbReference>
<organism evidence="7 8">
    <name type="scientific">Hwanghaeella grinnelliae</name>
    <dbReference type="NCBI Taxonomy" id="2500179"/>
    <lineage>
        <taxon>Bacteria</taxon>
        <taxon>Pseudomonadati</taxon>
        <taxon>Pseudomonadota</taxon>
        <taxon>Alphaproteobacteria</taxon>
        <taxon>Rhodospirillales</taxon>
        <taxon>Rhodospirillaceae</taxon>
        <taxon>Hwanghaeella</taxon>
    </lineage>
</organism>
<dbReference type="InterPro" id="IPR011766">
    <property type="entry name" value="TPP_enzyme_TPP-bd"/>
</dbReference>
<proteinExistence type="inferred from homology"/>
<dbReference type="PANTHER" id="PTHR18968">
    <property type="entry name" value="THIAMINE PYROPHOSPHATE ENZYMES"/>
    <property type="match status" value="1"/>
</dbReference>
<evidence type="ECO:0000313" key="8">
    <source>
        <dbReference type="Proteomes" id="UP000287447"/>
    </source>
</evidence>
<accession>A0A3S2VR97</accession>
<dbReference type="Pfam" id="PF02776">
    <property type="entry name" value="TPP_enzyme_N"/>
    <property type="match status" value="1"/>
</dbReference>
<dbReference type="NCBIfam" id="NF006187">
    <property type="entry name" value="PRK08322.1"/>
    <property type="match status" value="1"/>
</dbReference>
<evidence type="ECO:0000256" key="2">
    <source>
        <dbReference type="ARBA" id="ARBA00023052"/>
    </source>
</evidence>
<dbReference type="GO" id="GO:0050660">
    <property type="term" value="F:flavin adenine dinucleotide binding"/>
    <property type="evidence" value="ECO:0007669"/>
    <property type="project" value="TreeGrafter"/>
</dbReference>
<dbReference type="GO" id="GO:0000287">
    <property type="term" value="F:magnesium ion binding"/>
    <property type="evidence" value="ECO:0007669"/>
    <property type="project" value="InterPro"/>
</dbReference>
<dbReference type="GO" id="GO:0005948">
    <property type="term" value="C:acetolactate synthase complex"/>
    <property type="evidence" value="ECO:0007669"/>
    <property type="project" value="TreeGrafter"/>
</dbReference>
<dbReference type="GO" id="GO:0003984">
    <property type="term" value="F:acetolactate synthase activity"/>
    <property type="evidence" value="ECO:0007669"/>
    <property type="project" value="TreeGrafter"/>
</dbReference>
<dbReference type="RefSeq" id="WP_127763183.1">
    <property type="nucleotide sequence ID" value="NZ_SADE01000001.1"/>
</dbReference>
<dbReference type="OrthoDB" id="4494979at2"/>
<dbReference type="InterPro" id="IPR029035">
    <property type="entry name" value="DHS-like_NAD/FAD-binding_dom"/>
</dbReference>
<dbReference type="AlphaFoldDB" id="A0A3S2VR97"/>
<dbReference type="SUPFAM" id="SSF52467">
    <property type="entry name" value="DHS-like NAD/FAD-binding domain"/>
    <property type="match status" value="1"/>
</dbReference>
<dbReference type="FunFam" id="3.40.50.970:FF:000007">
    <property type="entry name" value="Acetolactate synthase"/>
    <property type="match status" value="1"/>
</dbReference>
<dbReference type="EMBL" id="SADE01000001">
    <property type="protein sequence ID" value="RVU37818.1"/>
    <property type="molecule type" value="Genomic_DNA"/>
</dbReference>
<gene>
    <name evidence="7" type="ORF">EOI86_00490</name>
</gene>
<evidence type="ECO:0000259" key="4">
    <source>
        <dbReference type="Pfam" id="PF00205"/>
    </source>
</evidence>
<sequence length="554" mass="60980">MKASDLFVKCLEAEGVERIYGVPGEENADMMISLLDSKIEFVLCRHEQAAAFMADAYGRLTGKAGVCLATLGPGVTNLVTGLADANMDRAPVVAIIGQGSTKRLHKESHQNMDSIAMCRPISKWAQSIVDGKNITEVVRKAFKIAEQEKPGVCVIELPEDVAKEEVDHKPMPATKVRRPAADHKAVSAAVDMIAEAKKPIILAGNGAIRKRAAQQLQRLAQKLGIGVVNTFMGKGAVPMHDEHCLFTMGLGSGDYNNLAFDDADLVISCGYDLVEYGPSAWNRTQKENKKIIHIDFWPAEVDRDYPADVEVVGDLADSLWQLNEAVNDRFAGKLPLFDIGMRKELRDTMWNDFQAEKDDTGFPVKPQKILHDVREFMGPDDILLSDVGAHKMWISRYYQCEVPNTCLISNGFCTMGFAMPGSIGAKMAFPDRKVLSISGDAGFMMNVQDLETAVRKKLNIVAMVWCDGEYGLIKWKQQNGFNGRHSDLEFTNPDFAMLAKSFGMWGTQVTSADGVLPALEEAFKQDGPALIAVPVDYAENMKLTERLGNVQVQI</sequence>
<dbReference type="Gene3D" id="3.40.50.970">
    <property type="match status" value="2"/>
</dbReference>
<dbReference type="Pfam" id="PF02775">
    <property type="entry name" value="TPP_enzyme_C"/>
    <property type="match status" value="1"/>
</dbReference>
<dbReference type="InterPro" id="IPR000399">
    <property type="entry name" value="TPP-bd_CS"/>
</dbReference>
<dbReference type="SUPFAM" id="SSF52518">
    <property type="entry name" value="Thiamin diphosphate-binding fold (THDP-binding)"/>
    <property type="match status" value="2"/>
</dbReference>
<feature type="domain" description="Thiamine pyrophosphate enzyme TPP-binding" evidence="5">
    <location>
        <begin position="386"/>
        <end position="533"/>
    </location>
</feature>
<evidence type="ECO:0000256" key="3">
    <source>
        <dbReference type="RuleBase" id="RU362132"/>
    </source>
</evidence>
<evidence type="ECO:0000259" key="5">
    <source>
        <dbReference type="Pfam" id="PF02775"/>
    </source>
</evidence>
<dbReference type="Gene3D" id="3.40.50.1220">
    <property type="entry name" value="TPP-binding domain"/>
    <property type="match status" value="1"/>
</dbReference>
<dbReference type="InterPro" id="IPR012000">
    <property type="entry name" value="Thiamin_PyroP_enz_cen_dom"/>
</dbReference>
<dbReference type="GO" id="GO:0009099">
    <property type="term" value="P:L-valine biosynthetic process"/>
    <property type="evidence" value="ECO:0007669"/>
    <property type="project" value="TreeGrafter"/>
</dbReference>
<dbReference type="GO" id="GO:0009097">
    <property type="term" value="P:isoleucine biosynthetic process"/>
    <property type="evidence" value="ECO:0007669"/>
    <property type="project" value="TreeGrafter"/>
</dbReference>
<evidence type="ECO:0000313" key="7">
    <source>
        <dbReference type="EMBL" id="RVU37818.1"/>
    </source>
</evidence>
<dbReference type="InterPro" id="IPR012001">
    <property type="entry name" value="Thiamin_PyroP_enz_TPP-bd_dom"/>
</dbReference>
<feature type="domain" description="Thiamine pyrophosphate enzyme N-terminal TPP-binding" evidence="6">
    <location>
        <begin position="1"/>
        <end position="117"/>
    </location>
</feature>
<evidence type="ECO:0000256" key="1">
    <source>
        <dbReference type="ARBA" id="ARBA00007812"/>
    </source>
</evidence>
<protein>
    <submittedName>
        <fullName evidence="7">Acetolactate synthase large subunit</fullName>
    </submittedName>
</protein>
<dbReference type="CDD" id="cd07035">
    <property type="entry name" value="TPP_PYR_POX_like"/>
    <property type="match status" value="1"/>
</dbReference>
<dbReference type="Pfam" id="PF00205">
    <property type="entry name" value="TPP_enzyme_M"/>
    <property type="match status" value="1"/>
</dbReference>
<keyword evidence="2 3" id="KW-0786">Thiamine pyrophosphate</keyword>
<feature type="domain" description="Thiamine pyrophosphate enzyme central" evidence="4">
    <location>
        <begin position="186"/>
        <end position="322"/>
    </location>
</feature>
<name>A0A3S2VR97_9PROT</name>
<dbReference type="Proteomes" id="UP000287447">
    <property type="component" value="Unassembled WGS sequence"/>
</dbReference>
<evidence type="ECO:0000259" key="6">
    <source>
        <dbReference type="Pfam" id="PF02776"/>
    </source>
</evidence>
<dbReference type="GO" id="GO:0030976">
    <property type="term" value="F:thiamine pyrophosphate binding"/>
    <property type="evidence" value="ECO:0007669"/>
    <property type="project" value="InterPro"/>
</dbReference>
<keyword evidence="8" id="KW-1185">Reference proteome</keyword>
<dbReference type="PROSITE" id="PS00187">
    <property type="entry name" value="TPP_ENZYMES"/>
    <property type="match status" value="1"/>
</dbReference>
<comment type="similarity">
    <text evidence="1 3">Belongs to the TPP enzyme family.</text>
</comment>
<dbReference type="InterPro" id="IPR029061">
    <property type="entry name" value="THDP-binding"/>
</dbReference>
<reference evidence="8" key="1">
    <citation type="submission" date="2019-01" db="EMBL/GenBank/DDBJ databases">
        <title>Gri0909 isolated from a small marine red alga.</title>
        <authorList>
            <person name="Kim J."/>
            <person name="Jeong S.E."/>
            <person name="Jeon C.O."/>
        </authorList>
    </citation>
    <scope>NUCLEOTIDE SEQUENCE [LARGE SCALE GENOMIC DNA]</scope>
    <source>
        <strain evidence="8">Gri0909</strain>
    </source>
</reference>
<comment type="caution">
    <text evidence="7">The sequence shown here is derived from an EMBL/GenBank/DDBJ whole genome shotgun (WGS) entry which is preliminary data.</text>
</comment>
<dbReference type="InterPro" id="IPR045229">
    <property type="entry name" value="TPP_enz"/>
</dbReference>